<dbReference type="GO" id="GO:0006879">
    <property type="term" value="P:intracellular iron ion homeostasis"/>
    <property type="evidence" value="ECO:0007669"/>
    <property type="project" value="InterPro"/>
</dbReference>
<dbReference type="InterPro" id="IPR011598">
    <property type="entry name" value="bHLH_dom"/>
</dbReference>
<sequence length="223" mass="25191">MASFDGSAWDLALDYSCFIDDAASADFSWVNHSSSFDIDFSQTSCAPQEQESSLKEPPRKRGRADGCSKTGTKACRERLRREKLNDSFVDLSTILEPGRAAKTDKLAILTDAVRVVNRLRTEAKEYKEQNKKLQEEIDSLKAEKNELREEKQMLKAEKEMMEQQLKAMAVPTSGLMPSYPAAYHAAANKMAVYPSYGMFPMWHYLPPSTRDTSRDHELRPPAA</sequence>
<reference evidence="8" key="2">
    <citation type="submission" date="2020-07" db="EMBL/GenBank/DDBJ databases">
        <authorList>
            <person name="Vera ALvarez R."/>
            <person name="Arias-Moreno D.M."/>
            <person name="Jimenez-Jacinto V."/>
            <person name="Jimenez-Bremont J.F."/>
            <person name="Swaminathan K."/>
            <person name="Moose S.P."/>
            <person name="Guerrero-Gonzalez M.L."/>
            <person name="Marino-Ramirez L."/>
            <person name="Landsman D."/>
            <person name="Rodriguez-Kessler M."/>
            <person name="Delgado-Sanchez P."/>
        </authorList>
    </citation>
    <scope>NUCLEOTIDE SEQUENCE</scope>
    <source>
        <tissue evidence="8">Cladode</tissue>
    </source>
</reference>
<keyword evidence="3" id="KW-0804">Transcription</keyword>
<dbReference type="GO" id="GO:0046983">
    <property type="term" value="F:protein dimerization activity"/>
    <property type="evidence" value="ECO:0007669"/>
    <property type="project" value="InterPro"/>
</dbReference>
<evidence type="ECO:0000256" key="2">
    <source>
        <dbReference type="ARBA" id="ARBA00023015"/>
    </source>
</evidence>
<organism evidence="8">
    <name type="scientific">Opuntia streptacantha</name>
    <name type="common">Prickly pear cactus</name>
    <name type="synonym">Opuntia cardona</name>
    <dbReference type="NCBI Taxonomy" id="393608"/>
    <lineage>
        <taxon>Eukaryota</taxon>
        <taxon>Viridiplantae</taxon>
        <taxon>Streptophyta</taxon>
        <taxon>Embryophyta</taxon>
        <taxon>Tracheophyta</taxon>
        <taxon>Spermatophyta</taxon>
        <taxon>Magnoliopsida</taxon>
        <taxon>eudicotyledons</taxon>
        <taxon>Gunneridae</taxon>
        <taxon>Pentapetalae</taxon>
        <taxon>Caryophyllales</taxon>
        <taxon>Cactineae</taxon>
        <taxon>Cactaceae</taxon>
        <taxon>Opuntioideae</taxon>
        <taxon>Opuntia</taxon>
    </lineage>
</organism>
<accession>A0A7C9FN83</accession>
<feature type="coiled-coil region" evidence="5">
    <location>
        <begin position="109"/>
        <end position="167"/>
    </location>
</feature>
<evidence type="ECO:0000256" key="3">
    <source>
        <dbReference type="ARBA" id="ARBA00023163"/>
    </source>
</evidence>
<evidence type="ECO:0000256" key="5">
    <source>
        <dbReference type="SAM" id="Coils"/>
    </source>
</evidence>
<dbReference type="EMBL" id="GISG01283029">
    <property type="protein sequence ID" value="MBA4679329.1"/>
    <property type="molecule type" value="Transcribed_RNA"/>
</dbReference>
<dbReference type="PANTHER" id="PTHR46133">
    <property type="entry name" value="BHLH TRANSCRIPTION FACTOR"/>
    <property type="match status" value="1"/>
</dbReference>
<dbReference type="SUPFAM" id="SSF47459">
    <property type="entry name" value="HLH, helix-loop-helix DNA-binding domain"/>
    <property type="match status" value="1"/>
</dbReference>
<evidence type="ECO:0000313" key="8">
    <source>
        <dbReference type="EMBL" id="MBA4679329.1"/>
    </source>
</evidence>
<name>A0A7C9FN83_OPUST</name>
<comment type="subcellular location">
    <subcellularLocation>
        <location evidence="1">Nucleus</location>
    </subcellularLocation>
</comment>
<dbReference type="Pfam" id="PF00010">
    <property type="entry name" value="HLH"/>
    <property type="match status" value="1"/>
</dbReference>
<feature type="domain" description="BHLH" evidence="7">
    <location>
        <begin position="68"/>
        <end position="119"/>
    </location>
</feature>
<feature type="region of interest" description="Disordered" evidence="6">
    <location>
        <begin position="47"/>
        <end position="71"/>
    </location>
</feature>
<keyword evidence="4" id="KW-0539">Nucleus</keyword>
<dbReference type="GO" id="GO:0003700">
    <property type="term" value="F:DNA-binding transcription factor activity"/>
    <property type="evidence" value="ECO:0007669"/>
    <property type="project" value="InterPro"/>
</dbReference>
<proteinExistence type="predicted"/>
<keyword evidence="5" id="KW-0175">Coiled coil</keyword>
<dbReference type="InterPro" id="IPR044818">
    <property type="entry name" value="ILR3-like"/>
</dbReference>
<dbReference type="Gene3D" id="4.10.280.10">
    <property type="entry name" value="Helix-loop-helix DNA-binding domain"/>
    <property type="match status" value="1"/>
</dbReference>
<evidence type="ECO:0000256" key="6">
    <source>
        <dbReference type="SAM" id="MobiDB-lite"/>
    </source>
</evidence>
<dbReference type="GO" id="GO:0005634">
    <property type="term" value="C:nucleus"/>
    <property type="evidence" value="ECO:0007669"/>
    <property type="project" value="UniProtKB-SubCell"/>
</dbReference>
<evidence type="ECO:0000256" key="4">
    <source>
        <dbReference type="ARBA" id="ARBA00023242"/>
    </source>
</evidence>
<feature type="compositionally biased region" description="Basic and acidic residues" evidence="6">
    <location>
        <begin position="52"/>
        <end position="66"/>
    </location>
</feature>
<evidence type="ECO:0000259" key="7">
    <source>
        <dbReference type="PROSITE" id="PS50888"/>
    </source>
</evidence>
<dbReference type="PANTHER" id="PTHR46133:SF9">
    <property type="entry name" value="TRANSCRIPTION FACTOR BHLH104"/>
    <property type="match status" value="1"/>
</dbReference>
<dbReference type="CDD" id="cd11446">
    <property type="entry name" value="bHLH_AtILR3_like"/>
    <property type="match status" value="1"/>
</dbReference>
<dbReference type="SMART" id="SM00353">
    <property type="entry name" value="HLH"/>
    <property type="match status" value="1"/>
</dbReference>
<dbReference type="PROSITE" id="PS50888">
    <property type="entry name" value="BHLH"/>
    <property type="match status" value="1"/>
</dbReference>
<dbReference type="AlphaFoldDB" id="A0A7C9FN83"/>
<dbReference type="InterPro" id="IPR036638">
    <property type="entry name" value="HLH_DNA-bd_sf"/>
</dbReference>
<protein>
    <recommendedName>
        <fullName evidence="7">BHLH domain-containing protein</fullName>
    </recommendedName>
</protein>
<evidence type="ECO:0000256" key="1">
    <source>
        <dbReference type="ARBA" id="ARBA00004123"/>
    </source>
</evidence>
<keyword evidence="2" id="KW-0805">Transcription regulation</keyword>
<reference evidence="8" key="1">
    <citation type="journal article" date="2013" name="J. Plant Res.">
        <title>Effect of fungi and light on seed germination of three Opuntia species from semiarid lands of central Mexico.</title>
        <authorList>
            <person name="Delgado-Sanchez P."/>
            <person name="Jimenez-Bremont J.F."/>
            <person name="Guerrero-Gonzalez Mde L."/>
            <person name="Flores J."/>
        </authorList>
    </citation>
    <scope>NUCLEOTIDE SEQUENCE</scope>
    <source>
        <tissue evidence="8">Cladode</tissue>
    </source>
</reference>